<organism evidence="1">
    <name type="scientific">Herbaspirillum huttiense subsp. nephrolepidis</name>
    <dbReference type="NCBI Taxonomy" id="3075126"/>
    <lineage>
        <taxon>Bacteria</taxon>
        <taxon>Pseudomonadati</taxon>
        <taxon>Pseudomonadota</taxon>
        <taxon>Betaproteobacteria</taxon>
        <taxon>Burkholderiales</taxon>
        <taxon>Oxalobacteraceae</taxon>
        <taxon>Herbaspirillum</taxon>
    </lineage>
</organism>
<dbReference type="RefSeq" id="WP_284078267.1">
    <property type="nucleotide sequence ID" value="NZ_JAVLSM010000007.1"/>
</dbReference>
<dbReference type="EMBL" id="JAVRAA010000005">
    <property type="protein sequence ID" value="MDT0337715.1"/>
    <property type="molecule type" value="Genomic_DNA"/>
</dbReference>
<comment type="caution">
    <text evidence="1">The sequence shown here is derived from an EMBL/GenBank/DDBJ whole genome shotgun (WGS) entry which is preliminary data.</text>
</comment>
<sequence>MPIDNEYSAKVQQCAQQGQALMRLLTNNGAPESLYLHARESEVGKPGELFLARRDAPNPYGYPRVTEEGLPISLPYDRYFQWVWERARRAPILTLAGDAPSNGQDECL</sequence>
<accession>A0AAE4G8Q1</accession>
<gene>
    <name evidence="1" type="ORF">RJN63_12795</name>
</gene>
<proteinExistence type="predicted"/>
<name>A0AAE4G8Q1_9BURK</name>
<protein>
    <submittedName>
        <fullName evidence="1">Uncharacterized protein</fullName>
    </submittedName>
</protein>
<dbReference type="AlphaFoldDB" id="A0AAE4G8Q1"/>
<evidence type="ECO:0000313" key="1">
    <source>
        <dbReference type="EMBL" id="MDT0337715.1"/>
    </source>
</evidence>
<reference evidence="1" key="1">
    <citation type="submission" date="2023-02" db="EMBL/GenBank/DDBJ databases">
        <title>Description of Herbaspirillum huttiense subsp. nephrolepsisexaltata and Herbaspirillum huttiense subsp. lycopersicon.</title>
        <authorList>
            <person name="Poudel M."/>
            <person name="Sharma A."/>
            <person name="Goss E."/>
            <person name="Tapia J.H."/>
            <person name="Harmon C.M."/>
            <person name="Jones J.B."/>
        </authorList>
    </citation>
    <scope>NUCLEOTIDE SEQUENCE</scope>
    <source>
        <strain evidence="1">NC40101</strain>
    </source>
</reference>